<organism evidence="1 2">
    <name type="scientific">Melia azedarach</name>
    <name type="common">Chinaberry tree</name>
    <dbReference type="NCBI Taxonomy" id="155640"/>
    <lineage>
        <taxon>Eukaryota</taxon>
        <taxon>Viridiplantae</taxon>
        <taxon>Streptophyta</taxon>
        <taxon>Embryophyta</taxon>
        <taxon>Tracheophyta</taxon>
        <taxon>Spermatophyta</taxon>
        <taxon>Magnoliopsida</taxon>
        <taxon>eudicotyledons</taxon>
        <taxon>Gunneridae</taxon>
        <taxon>Pentapetalae</taxon>
        <taxon>rosids</taxon>
        <taxon>malvids</taxon>
        <taxon>Sapindales</taxon>
        <taxon>Meliaceae</taxon>
        <taxon>Melia</taxon>
    </lineage>
</organism>
<reference evidence="1 2" key="1">
    <citation type="journal article" date="2023" name="Science">
        <title>Complex scaffold remodeling in plant triterpene biosynthesis.</title>
        <authorList>
            <person name="De La Pena R."/>
            <person name="Hodgson H."/>
            <person name="Liu J.C."/>
            <person name="Stephenson M.J."/>
            <person name="Martin A.C."/>
            <person name="Owen C."/>
            <person name="Harkess A."/>
            <person name="Leebens-Mack J."/>
            <person name="Jimenez L.E."/>
            <person name="Osbourn A."/>
            <person name="Sattely E.S."/>
        </authorList>
    </citation>
    <scope>NUCLEOTIDE SEQUENCE [LARGE SCALE GENOMIC DNA]</scope>
    <source>
        <strain evidence="2">cv. JPN11</strain>
        <tissue evidence="1">Leaf</tissue>
    </source>
</reference>
<accession>A0ACC1X8N2</accession>
<comment type="caution">
    <text evidence="1">The sequence shown here is derived from an EMBL/GenBank/DDBJ whole genome shotgun (WGS) entry which is preliminary data.</text>
</comment>
<proteinExistence type="predicted"/>
<sequence>MASSNLCFAIFPCMFTLLVLTAPPAFANIIARRDPPLLTKSHEQQHWLNHGGDLHNRRYAEKETKINPQTVSMLSLKWKFYAGNDITATPAIFDGTLYFPSWNGYIYAVRASDGYLLWKKNLEALTDLNGTGLVLNVNVTVSRSTPTVAGKLLIFGIYGPAVVIAVKRLTGELVWKTKLDDHAASVVTMSGTYYNGSVNFLK</sequence>
<evidence type="ECO:0000313" key="2">
    <source>
        <dbReference type="Proteomes" id="UP001164539"/>
    </source>
</evidence>
<gene>
    <name evidence="1" type="ORF">OWV82_021003</name>
</gene>
<dbReference type="EMBL" id="CM051404">
    <property type="protein sequence ID" value="KAJ4707488.1"/>
    <property type="molecule type" value="Genomic_DNA"/>
</dbReference>
<dbReference type="Proteomes" id="UP001164539">
    <property type="component" value="Chromosome 11"/>
</dbReference>
<protein>
    <submittedName>
        <fullName evidence="1">Polyvinylalcohol dehydrogenase-like</fullName>
    </submittedName>
</protein>
<keyword evidence="2" id="KW-1185">Reference proteome</keyword>
<name>A0ACC1X8N2_MELAZ</name>
<evidence type="ECO:0000313" key="1">
    <source>
        <dbReference type="EMBL" id="KAJ4707488.1"/>
    </source>
</evidence>